<dbReference type="EMBL" id="CM055095">
    <property type="protein sequence ID" value="KAJ7558838.1"/>
    <property type="molecule type" value="Genomic_DNA"/>
</dbReference>
<comment type="caution">
    <text evidence="1">The sequence shown here is derived from an EMBL/GenBank/DDBJ whole genome shotgun (WGS) entry which is preliminary data.</text>
</comment>
<evidence type="ECO:0000313" key="2">
    <source>
        <dbReference type="Proteomes" id="UP001162992"/>
    </source>
</evidence>
<organism evidence="1 2">
    <name type="scientific">Diphasiastrum complanatum</name>
    <name type="common">Issler's clubmoss</name>
    <name type="synonym">Lycopodium complanatum</name>
    <dbReference type="NCBI Taxonomy" id="34168"/>
    <lineage>
        <taxon>Eukaryota</taxon>
        <taxon>Viridiplantae</taxon>
        <taxon>Streptophyta</taxon>
        <taxon>Embryophyta</taxon>
        <taxon>Tracheophyta</taxon>
        <taxon>Lycopodiopsida</taxon>
        <taxon>Lycopodiales</taxon>
        <taxon>Lycopodiaceae</taxon>
        <taxon>Lycopodioideae</taxon>
        <taxon>Diphasiastrum</taxon>
    </lineage>
</organism>
<protein>
    <submittedName>
        <fullName evidence="1">Uncharacterized protein</fullName>
    </submittedName>
</protein>
<gene>
    <name evidence="1" type="ORF">O6H91_04G058300</name>
</gene>
<accession>A0ACC2DX09</accession>
<proteinExistence type="predicted"/>
<evidence type="ECO:0000313" key="1">
    <source>
        <dbReference type="EMBL" id="KAJ7558838.1"/>
    </source>
</evidence>
<keyword evidence="2" id="KW-1185">Reference proteome</keyword>
<sequence>MVFFQCPYNGGLVAPMYMTPPIPFPAMGVGYDVQGEPSMATDTSNEAEVERVPGVSRPAGNSMISSEAVPCWTTSVNVRDTDVLSLARRAVDDFTVPTFSADKMSRSALTDCHLAKENLPQHQLSGQNVDGRNGASLTRDCSKSGDSEIPQLQSQPGVDNDFSLKLSKASKKSSQEDRIEAGSNEIGPKECGSISKVIVLQSSKDQSCSSQPPQWHDFDRSGSSCEYHLGKVGLESLGSHRVSGNEGSASGDILEVTRQNYVESSNKASGVLRGPEDVFNIDQRHGVNAFGENLREVASLLVRQAQNFQPSLSNNSGGTGDVENQTDGSGVEVSEPSQPEGGEASDDSESSMVDSLSLAKVSPKDVIGAVGQHEFWRMRKAILKQQRLFAMQLFELHRLVKVQEIMADSPALQIEEIAECPPPAGALQQKDLESLGIPETLGTPEINAVKDDEKEAKEVNKQKEDGSMAPAITQVSYPPEPAHHTSPFIDNAQNIHSEQQARMYAAPYSYPIIPGQANAWGYTPYPNVGMNHWVGAMAAGSAAYGYQPYGPFPPFHPSLGAYHAPYGPMFGVPSPFELRPIYPLIGYEQRPKTYSDVYQINGPSPNQNWQLPMPMHASSPAGSAPGSDGITRAPSPYTSPFVDPGPRDRSDVRGYVDHFASTQAAVARRPGQVGPSGLAGEPSSERLDTTSMEAARWNASQFYVRQGEHYAPFLGHQQPMYYAPRGVFPGLPSGHLEYDQGGQSRGQTISEAASSSDRMPSDNPLSVENVEYEQDKLFKRPREGSHTGRMIQHEDKLEKGFTQDGLPVFPWGSSFNAFDHGRPHMPDWQHERVIKVVPRAMVATPESAAEILHSIQQERQG</sequence>
<reference evidence="2" key="1">
    <citation type="journal article" date="2024" name="Proc. Natl. Acad. Sci. U.S.A.">
        <title>Extraordinary preservation of gene collinearity over three hundred million years revealed in homosporous lycophytes.</title>
        <authorList>
            <person name="Li C."/>
            <person name="Wickell D."/>
            <person name="Kuo L.Y."/>
            <person name="Chen X."/>
            <person name="Nie B."/>
            <person name="Liao X."/>
            <person name="Peng D."/>
            <person name="Ji J."/>
            <person name="Jenkins J."/>
            <person name="Williams M."/>
            <person name="Shu S."/>
            <person name="Plott C."/>
            <person name="Barry K."/>
            <person name="Rajasekar S."/>
            <person name="Grimwood J."/>
            <person name="Han X."/>
            <person name="Sun S."/>
            <person name="Hou Z."/>
            <person name="He W."/>
            <person name="Dai G."/>
            <person name="Sun C."/>
            <person name="Schmutz J."/>
            <person name="Leebens-Mack J.H."/>
            <person name="Li F.W."/>
            <person name="Wang L."/>
        </authorList>
    </citation>
    <scope>NUCLEOTIDE SEQUENCE [LARGE SCALE GENOMIC DNA]</scope>
    <source>
        <strain evidence="2">cv. PW_Plant_1</strain>
    </source>
</reference>
<dbReference type="Proteomes" id="UP001162992">
    <property type="component" value="Chromosome 4"/>
</dbReference>
<name>A0ACC2DX09_DIPCM</name>